<comment type="caution">
    <text evidence="1">The sequence shown here is derived from an EMBL/GenBank/DDBJ whole genome shotgun (WGS) entry which is preliminary data.</text>
</comment>
<name>A0ACC0XUS2_9ROSI</name>
<evidence type="ECO:0000313" key="2">
    <source>
        <dbReference type="Proteomes" id="UP001163603"/>
    </source>
</evidence>
<protein>
    <submittedName>
        <fullName evidence="1">Uncharacterized protein</fullName>
    </submittedName>
</protein>
<keyword evidence="2" id="KW-1185">Reference proteome</keyword>
<evidence type="ECO:0000313" key="1">
    <source>
        <dbReference type="EMBL" id="KAJ0024018.1"/>
    </source>
</evidence>
<reference evidence="2" key="1">
    <citation type="journal article" date="2023" name="G3 (Bethesda)">
        <title>Genome assembly and association tests identify interacting loci associated with vigor, precocity, and sex in interspecific pistachio rootstocks.</title>
        <authorList>
            <person name="Palmer W."/>
            <person name="Jacygrad E."/>
            <person name="Sagayaradj S."/>
            <person name="Cavanaugh K."/>
            <person name="Han R."/>
            <person name="Bertier L."/>
            <person name="Beede B."/>
            <person name="Kafkas S."/>
            <person name="Golino D."/>
            <person name="Preece J."/>
            <person name="Michelmore R."/>
        </authorList>
    </citation>
    <scope>NUCLEOTIDE SEQUENCE [LARGE SCALE GENOMIC DNA]</scope>
</reference>
<dbReference type="EMBL" id="CM047745">
    <property type="protein sequence ID" value="KAJ0024018.1"/>
    <property type="molecule type" value="Genomic_DNA"/>
</dbReference>
<dbReference type="Proteomes" id="UP001163603">
    <property type="component" value="Chromosome 10"/>
</dbReference>
<accession>A0ACC0XUS2</accession>
<gene>
    <name evidence="1" type="ORF">Pint_08870</name>
</gene>
<sequence length="135" mass="15133">MGNSVGNCIIRSPTGKFWDVNLEKNVNGTCFAGSGWLEFVKAYSLELGDFLVFKYCAKSMFSVKIYDKTNCERDIGPAKMNNDNPNFCLENGNQNQAIVRIQDSKPVIFKAGNERKPVNSVQGKRYQTLPSHSQN</sequence>
<organism evidence="1 2">
    <name type="scientific">Pistacia integerrima</name>
    <dbReference type="NCBI Taxonomy" id="434235"/>
    <lineage>
        <taxon>Eukaryota</taxon>
        <taxon>Viridiplantae</taxon>
        <taxon>Streptophyta</taxon>
        <taxon>Embryophyta</taxon>
        <taxon>Tracheophyta</taxon>
        <taxon>Spermatophyta</taxon>
        <taxon>Magnoliopsida</taxon>
        <taxon>eudicotyledons</taxon>
        <taxon>Gunneridae</taxon>
        <taxon>Pentapetalae</taxon>
        <taxon>rosids</taxon>
        <taxon>malvids</taxon>
        <taxon>Sapindales</taxon>
        <taxon>Anacardiaceae</taxon>
        <taxon>Pistacia</taxon>
    </lineage>
</organism>
<proteinExistence type="predicted"/>